<feature type="non-terminal residue" evidence="2">
    <location>
        <position position="1"/>
    </location>
</feature>
<reference evidence="2 3" key="1">
    <citation type="journal article" date="2021" name="BMC Genomics">
        <title>Datura genome reveals duplications of psychoactive alkaloid biosynthetic genes and high mutation rate following tissue culture.</title>
        <authorList>
            <person name="Rajewski A."/>
            <person name="Carter-House D."/>
            <person name="Stajich J."/>
            <person name="Litt A."/>
        </authorList>
    </citation>
    <scope>NUCLEOTIDE SEQUENCE [LARGE SCALE GENOMIC DNA]</scope>
    <source>
        <strain evidence="2">AR-01</strain>
    </source>
</reference>
<dbReference type="EMBL" id="JACEIK010010275">
    <property type="protein sequence ID" value="MCE3215096.1"/>
    <property type="molecule type" value="Genomic_DNA"/>
</dbReference>
<feature type="transmembrane region" description="Helical" evidence="1">
    <location>
        <begin position="56"/>
        <end position="74"/>
    </location>
</feature>
<dbReference type="Proteomes" id="UP000823775">
    <property type="component" value="Unassembled WGS sequence"/>
</dbReference>
<keyword evidence="1" id="KW-0472">Membrane</keyword>
<gene>
    <name evidence="2" type="ORF">HAX54_000797</name>
</gene>
<keyword evidence="1" id="KW-1133">Transmembrane helix</keyword>
<proteinExistence type="predicted"/>
<accession>A0ABS8WT89</accession>
<keyword evidence="1" id="KW-0812">Transmembrane</keyword>
<evidence type="ECO:0000313" key="2">
    <source>
        <dbReference type="EMBL" id="MCE3215096.1"/>
    </source>
</evidence>
<evidence type="ECO:0000256" key="1">
    <source>
        <dbReference type="SAM" id="Phobius"/>
    </source>
</evidence>
<name>A0ABS8WT89_DATST</name>
<keyword evidence="3" id="KW-1185">Reference proteome</keyword>
<evidence type="ECO:0000313" key="3">
    <source>
        <dbReference type="Proteomes" id="UP000823775"/>
    </source>
</evidence>
<protein>
    <submittedName>
        <fullName evidence="2">Uncharacterized protein</fullName>
    </submittedName>
</protein>
<sequence length="101" mass="11045">FLAVGTLLAICGSSNETHLSWWSSLANQAIKHTFLGAKGFPFPNQAIKHTFLGAQALYLFLLIPSTSCVTFFIVPGIVHFLPNQFSTLIIAALPLLQCNRK</sequence>
<comment type="caution">
    <text evidence="2">The sequence shown here is derived from an EMBL/GenBank/DDBJ whole genome shotgun (WGS) entry which is preliminary data.</text>
</comment>
<organism evidence="2 3">
    <name type="scientific">Datura stramonium</name>
    <name type="common">Jimsonweed</name>
    <name type="synonym">Common thornapple</name>
    <dbReference type="NCBI Taxonomy" id="4076"/>
    <lineage>
        <taxon>Eukaryota</taxon>
        <taxon>Viridiplantae</taxon>
        <taxon>Streptophyta</taxon>
        <taxon>Embryophyta</taxon>
        <taxon>Tracheophyta</taxon>
        <taxon>Spermatophyta</taxon>
        <taxon>Magnoliopsida</taxon>
        <taxon>eudicotyledons</taxon>
        <taxon>Gunneridae</taxon>
        <taxon>Pentapetalae</taxon>
        <taxon>asterids</taxon>
        <taxon>lamiids</taxon>
        <taxon>Solanales</taxon>
        <taxon>Solanaceae</taxon>
        <taxon>Solanoideae</taxon>
        <taxon>Datureae</taxon>
        <taxon>Datura</taxon>
    </lineage>
</organism>